<feature type="compositionally biased region" description="Basic residues" evidence="1">
    <location>
        <begin position="23"/>
        <end position="33"/>
    </location>
</feature>
<dbReference type="EMBL" id="ML991779">
    <property type="protein sequence ID" value="KAF2237671.1"/>
    <property type="molecule type" value="Genomic_DNA"/>
</dbReference>
<proteinExistence type="predicted"/>
<protein>
    <submittedName>
        <fullName evidence="2">Uncharacterized protein</fullName>
    </submittedName>
</protein>
<evidence type="ECO:0000256" key="1">
    <source>
        <dbReference type="SAM" id="MobiDB-lite"/>
    </source>
</evidence>
<evidence type="ECO:0000313" key="2">
    <source>
        <dbReference type="EMBL" id="KAF2237671.1"/>
    </source>
</evidence>
<name>A0A6A6HI78_VIRVR</name>
<reference evidence="2" key="1">
    <citation type="journal article" date="2020" name="Stud. Mycol.">
        <title>101 Dothideomycetes genomes: a test case for predicting lifestyles and emergence of pathogens.</title>
        <authorList>
            <person name="Haridas S."/>
            <person name="Albert R."/>
            <person name="Binder M."/>
            <person name="Bloem J."/>
            <person name="Labutti K."/>
            <person name="Salamov A."/>
            <person name="Andreopoulos B."/>
            <person name="Baker S."/>
            <person name="Barry K."/>
            <person name="Bills G."/>
            <person name="Bluhm B."/>
            <person name="Cannon C."/>
            <person name="Castanera R."/>
            <person name="Culley D."/>
            <person name="Daum C."/>
            <person name="Ezra D."/>
            <person name="Gonzalez J."/>
            <person name="Henrissat B."/>
            <person name="Kuo A."/>
            <person name="Liang C."/>
            <person name="Lipzen A."/>
            <person name="Lutzoni F."/>
            <person name="Magnuson J."/>
            <person name="Mondo S."/>
            <person name="Nolan M."/>
            <person name="Ohm R."/>
            <person name="Pangilinan J."/>
            <person name="Park H.-J."/>
            <person name="Ramirez L."/>
            <person name="Alfaro M."/>
            <person name="Sun H."/>
            <person name="Tritt A."/>
            <person name="Yoshinaga Y."/>
            <person name="Zwiers L.-H."/>
            <person name="Turgeon B."/>
            <person name="Goodwin S."/>
            <person name="Spatafora J."/>
            <person name="Crous P."/>
            <person name="Grigoriev I."/>
        </authorList>
    </citation>
    <scope>NUCLEOTIDE SEQUENCE</scope>
    <source>
        <strain evidence="2">Tuck. ex Michener</strain>
    </source>
</reference>
<sequence>MPGLWLRDPSARSTGGPAFGRGQIKKHRGHRRHHRYDDGFMRGRAEWTRTKLPRASHWQPPQALPVPCGGLAGWCCATTAGRGYISAPRSRGTLSAIDITWKRQLFHCAALPLRYHQRYLAPKEL</sequence>
<gene>
    <name evidence="2" type="ORF">EV356DRAFT_382827</name>
</gene>
<feature type="region of interest" description="Disordered" evidence="1">
    <location>
        <begin position="1"/>
        <end position="33"/>
    </location>
</feature>
<organism evidence="2 3">
    <name type="scientific">Viridothelium virens</name>
    <name type="common">Speckled blister lichen</name>
    <name type="synonym">Trypethelium virens</name>
    <dbReference type="NCBI Taxonomy" id="1048519"/>
    <lineage>
        <taxon>Eukaryota</taxon>
        <taxon>Fungi</taxon>
        <taxon>Dikarya</taxon>
        <taxon>Ascomycota</taxon>
        <taxon>Pezizomycotina</taxon>
        <taxon>Dothideomycetes</taxon>
        <taxon>Dothideomycetes incertae sedis</taxon>
        <taxon>Trypetheliales</taxon>
        <taxon>Trypetheliaceae</taxon>
        <taxon>Viridothelium</taxon>
    </lineage>
</organism>
<dbReference type="Proteomes" id="UP000800092">
    <property type="component" value="Unassembled WGS sequence"/>
</dbReference>
<keyword evidence="3" id="KW-1185">Reference proteome</keyword>
<evidence type="ECO:0000313" key="3">
    <source>
        <dbReference type="Proteomes" id="UP000800092"/>
    </source>
</evidence>
<accession>A0A6A6HI78</accession>
<dbReference type="AlphaFoldDB" id="A0A6A6HI78"/>